<evidence type="ECO:0000256" key="5">
    <source>
        <dbReference type="ARBA" id="ARBA00023098"/>
    </source>
</evidence>
<evidence type="ECO:0000256" key="7">
    <source>
        <dbReference type="SAM" id="MobiDB-lite"/>
    </source>
</evidence>
<dbReference type="EMBL" id="CP145607">
    <property type="protein sequence ID" value="WWM70285.1"/>
    <property type="molecule type" value="Genomic_DNA"/>
</dbReference>
<feature type="transmembrane region" description="Helical" evidence="8">
    <location>
        <begin position="6"/>
        <end position="29"/>
    </location>
</feature>
<dbReference type="RefSeq" id="WP_338502937.1">
    <property type="nucleotide sequence ID" value="NZ_CP145607.1"/>
</dbReference>
<accession>A0ABZ2G010</accession>
<evidence type="ECO:0000256" key="2">
    <source>
        <dbReference type="ARBA" id="ARBA00022692"/>
    </source>
</evidence>
<keyword evidence="2 8" id="KW-0812">Transmembrane</keyword>
<dbReference type="PANTHER" id="PTHR21624">
    <property type="entry name" value="STEROL DESATURASE-RELATED PROTEIN"/>
    <property type="match status" value="1"/>
</dbReference>
<evidence type="ECO:0000256" key="8">
    <source>
        <dbReference type="SAM" id="Phobius"/>
    </source>
</evidence>
<feature type="region of interest" description="Disordered" evidence="7">
    <location>
        <begin position="267"/>
        <end position="288"/>
    </location>
</feature>
<evidence type="ECO:0000256" key="6">
    <source>
        <dbReference type="ARBA" id="ARBA00023136"/>
    </source>
</evidence>
<feature type="transmembrane region" description="Helical" evidence="8">
    <location>
        <begin position="41"/>
        <end position="59"/>
    </location>
</feature>
<reference evidence="10 11" key="1">
    <citation type="submission" date="2024-02" db="EMBL/GenBank/DDBJ databases">
        <title>Full genome sequence of Sphingomonas kaistensis.</title>
        <authorList>
            <person name="Poletto B.L."/>
            <person name="Silva G."/>
            <person name="Galante D."/>
            <person name="Campos K.R."/>
            <person name="Santos M.B.N."/>
            <person name="Sacchi C.T."/>
        </authorList>
    </citation>
    <scope>NUCLEOTIDE SEQUENCE [LARGE SCALE GENOMIC DNA]</scope>
    <source>
        <strain evidence="10 11">MA4R</strain>
    </source>
</reference>
<feature type="transmembrane region" description="Helical" evidence="8">
    <location>
        <begin position="137"/>
        <end position="170"/>
    </location>
</feature>
<evidence type="ECO:0000313" key="11">
    <source>
        <dbReference type="Proteomes" id="UP001382935"/>
    </source>
</evidence>
<dbReference type="PANTHER" id="PTHR21624:SF1">
    <property type="entry name" value="ALKYLGLYCEROL MONOOXYGENASE"/>
    <property type="match status" value="1"/>
</dbReference>
<comment type="subcellular location">
    <subcellularLocation>
        <location evidence="1">Endomembrane system</location>
        <topology evidence="1">Multi-pass membrane protein</topology>
    </subcellularLocation>
</comment>
<evidence type="ECO:0000256" key="4">
    <source>
        <dbReference type="ARBA" id="ARBA00023002"/>
    </source>
</evidence>
<feature type="domain" description="Fatty acid hydroxylase" evidence="9">
    <location>
        <begin position="88"/>
        <end position="219"/>
    </location>
</feature>
<keyword evidence="4" id="KW-0560">Oxidoreductase</keyword>
<dbReference type="InterPro" id="IPR006694">
    <property type="entry name" value="Fatty_acid_hydroxylase"/>
</dbReference>
<feature type="transmembrane region" description="Helical" evidence="8">
    <location>
        <begin position="79"/>
        <end position="100"/>
    </location>
</feature>
<keyword evidence="3 8" id="KW-1133">Transmembrane helix</keyword>
<organism evidence="10 11">
    <name type="scientific">Sphingomonas kaistensis</name>
    <dbReference type="NCBI Taxonomy" id="298708"/>
    <lineage>
        <taxon>Bacteria</taxon>
        <taxon>Pseudomonadati</taxon>
        <taxon>Pseudomonadota</taxon>
        <taxon>Alphaproteobacteria</taxon>
        <taxon>Sphingomonadales</taxon>
        <taxon>Sphingomonadaceae</taxon>
        <taxon>Sphingomonas</taxon>
    </lineage>
</organism>
<evidence type="ECO:0000256" key="1">
    <source>
        <dbReference type="ARBA" id="ARBA00004127"/>
    </source>
</evidence>
<keyword evidence="5" id="KW-0443">Lipid metabolism</keyword>
<dbReference type="Pfam" id="PF04116">
    <property type="entry name" value="FA_hydroxylase"/>
    <property type="match status" value="1"/>
</dbReference>
<evidence type="ECO:0000313" key="10">
    <source>
        <dbReference type="EMBL" id="WWM70285.1"/>
    </source>
</evidence>
<sequence>MGGTLVHQISGAIVATGVLLLLCTLVERVNSRGAFRWAERWPGVLFGLLNPVFAILVAIPLKLLWATLGVGPLVHLAPLGLGLVGTTFLTLLVTDFLMYWEHRFEHRFFWPVHAVHHSVEQLSAANSYSHPAQFLPMFALITVPLSLIDFGSIAVPALVSTVVFFLQLFIHSPVKLGFGPLRHLFVDPAFHRIHHSLEERHFDRNFSILFSFWDRLFGTQVMPDKGQWPQVGIHEAASPRTVGELLAFPLRLWGILPSLPAAPPIGPAETSALPDADAPANRHSALGV</sequence>
<dbReference type="Proteomes" id="UP001382935">
    <property type="component" value="Chromosome"/>
</dbReference>
<protein>
    <submittedName>
        <fullName evidence="10">Sterol desaturase family protein</fullName>
    </submittedName>
</protein>
<name>A0ABZ2G010_9SPHN</name>
<evidence type="ECO:0000259" key="9">
    <source>
        <dbReference type="Pfam" id="PF04116"/>
    </source>
</evidence>
<evidence type="ECO:0000256" key="3">
    <source>
        <dbReference type="ARBA" id="ARBA00022989"/>
    </source>
</evidence>
<proteinExistence type="predicted"/>
<gene>
    <name evidence="10" type="ORF">V6R86_06225</name>
</gene>
<keyword evidence="11" id="KW-1185">Reference proteome</keyword>
<keyword evidence="6 8" id="KW-0472">Membrane</keyword>
<dbReference type="InterPro" id="IPR051689">
    <property type="entry name" value="Sterol_desaturase/TMEM195"/>
</dbReference>